<proteinExistence type="predicted"/>
<dbReference type="EMBL" id="AZBU02000001">
    <property type="protein sequence ID" value="TMS32724.1"/>
    <property type="molecule type" value="Genomic_DNA"/>
</dbReference>
<organism evidence="2 3">
    <name type="scientific">Steinernema carpocapsae</name>
    <name type="common">Entomopathogenic nematode</name>
    <dbReference type="NCBI Taxonomy" id="34508"/>
    <lineage>
        <taxon>Eukaryota</taxon>
        <taxon>Metazoa</taxon>
        <taxon>Ecdysozoa</taxon>
        <taxon>Nematoda</taxon>
        <taxon>Chromadorea</taxon>
        <taxon>Rhabditida</taxon>
        <taxon>Tylenchina</taxon>
        <taxon>Panagrolaimomorpha</taxon>
        <taxon>Strongyloidoidea</taxon>
        <taxon>Steinernematidae</taxon>
        <taxon>Steinernema</taxon>
    </lineage>
</organism>
<protein>
    <submittedName>
        <fullName evidence="2">Uncharacterized protein</fullName>
    </submittedName>
</protein>
<sequence>MTTPVQTPQSNQPLIHLLCNRQEHENVTYPEMEHLVVVAKSGTLGTEISCLWFSVMHGVTAAFHSHRIQRQDWPTRIPDIKNFIGDVKSTGVFIDAEDRKLVREVIAMMLRGEVTEAEVKDSIYDITELETALLKILAPHNHKFPRTNCQDYETDINSSFENVMDAWRRIKPDHCCINGLVMSSAKRIWHLLKMVQAASNVFRDSQFTPSVNTFAAYFPGISVQSLAKDSPENEADEKPKEHHKATVHQNQPQKQEDPQNNVEDTVEPEDAPQPQTITSYRDLLDSNGEMTWDNFFRLYPKKT</sequence>
<gene>
    <name evidence="2" type="ORF">L596_000529</name>
</gene>
<accession>A0A4U8UIP3</accession>
<name>A0A4U8UIP3_STECR</name>
<reference evidence="2 3" key="1">
    <citation type="journal article" date="2015" name="Genome Biol.">
        <title>Comparative genomics of Steinernema reveals deeply conserved gene regulatory networks.</title>
        <authorList>
            <person name="Dillman A.R."/>
            <person name="Macchietto M."/>
            <person name="Porter C.F."/>
            <person name="Rogers A."/>
            <person name="Williams B."/>
            <person name="Antoshechkin I."/>
            <person name="Lee M.M."/>
            <person name="Goodwin Z."/>
            <person name="Lu X."/>
            <person name="Lewis E.E."/>
            <person name="Goodrich-Blair H."/>
            <person name="Stock S.P."/>
            <person name="Adams B.J."/>
            <person name="Sternberg P.W."/>
            <person name="Mortazavi A."/>
        </authorList>
    </citation>
    <scope>NUCLEOTIDE SEQUENCE [LARGE SCALE GENOMIC DNA]</scope>
    <source>
        <strain evidence="2 3">ALL</strain>
    </source>
</reference>
<feature type="compositionally biased region" description="Polar residues" evidence="1">
    <location>
        <begin position="247"/>
        <end position="263"/>
    </location>
</feature>
<evidence type="ECO:0000256" key="1">
    <source>
        <dbReference type="SAM" id="MobiDB-lite"/>
    </source>
</evidence>
<keyword evidence="3" id="KW-1185">Reference proteome</keyword>
<reference evidence="2 3" key="2">
    <citation type="journal article" date="2019" name="G3 (Bethesda)">
        <title>Hybrid Assembly of the Genome of the Entomopathogenic Nematode Steinernema carpocapsae Identifies the X-Chromosome.</title>
        <authorList>
            <person name="Serra L."/>
            <person name="Macchietto M."/>
            <person name="Macias-Munoz A."/>
            <person name="McGill C.J."/>
            <person name="Rodriguez I.M."/>
            <person name="Rodriguez B."/>
            <person name="Murad R."/>
            <person name="Mortazavi A."/>
        </authorList>
    </citation>
    <scope>NUCLEOTIDE SEQUENCE [LARGE SCALE GENOMIC DNA]</scope>
    <source>
        <strain evidence="2 3">ALL</strain>
    </source>
</reference>
<evidence type="ECO:0000313" key="3">
    <source>
        <dbReference type="Proteomes" id="UP000298663"/>
    </source>
</evidence>
<dbReference type="AlphaFoldDB" id="A0A4U8UIP3"/>
<feature type="region of interest" description="Disordered" evidence="1">
    <location>
        <begin position="227"/>
        <end position="284"/>
    </location>
</feature>
<evidence type="ECO:0000313" key="2">
    <source>
        <dbReference type="EMBL" id="TMS32724.1"/>
    </source>
</evidence>
<dbReference type="Proteomes" id="UP000298663">
    <property type="component" value="Unassembled WGS sequence"/>
</dbReference>
<comment type="caution">
    <text evidence="2">The sequence shown here is derived from an EMBL/GenBank/DDBJ whole genome shotgun (WGS) entry which is preliminary data.</text>
</comment>